<comment type="catalytic activity">
    <reaction evidence="14 15">
        <text>a di-trans,poly-cis-dolichyl beta-D-mannosyl phosphate + L-seryl-[protein] = 3-O-(alpha-D-mannosyl)-L-seryl-[protein] + a di-trans,poly-cis-dolichyl phosphate + H(+)</text>
        <dbReference type="Rhea" id="RHEA:17377"/>
        <dbReference type="Rhea" id="RHEA-COMP:9863"/>
        <dbReference type="Rhea" id="RHEA-COMP:13546"/>
        <dbReference type="Rhea" id="RHEA-COMP:19498"/>
        <dbReference type="Rhea" id="RHEA-COMP:19501"/>
        <dbReference type="ChEBI" id="CHEBI:15378"/>
        <dbReference type="ChEBI" id="CHEBI:29999"/>
        <dbReference type="ChEBI" id="CHEBI:57683"/>
        <dbReference type="ChEBI" id="CHEBI:58211"/>
        <dbReference type="ChEBI" id="CHEBI:137321"/>
        <dbReference type="EC" id="2.4.1.109"/>
    </reaction>
</comment>
<evidence type="ECO:0000256" key="12">
    <source>
        <dbReference type="ARBA" id="ARBA00023180"/>
    </source>
</evidence>
<dbReference type="EMBL" id="MTSL01000073">
    <property type="protein sequence ID" value="PJF19227.1"/>
    <property type="molecule type" value="Genomic_DNA"/>
</dbReference>
<dbReference type="AlphaFoldDB" id="A0A2H9TNA6"/>
<dbReference type="InterPro" id="IPR027005">
    <property type="entry name" value="PMT-like"/>
</dbReference>
<evidence type="ECO:0000256" key="1">
    <source>
        <dbReference type="ARBA" id="ARBA00004477"/>
    </source>
</evidence>
<dbReference type="UniPathway" id="UPA00378"/>
<feature type="transmembrane region" description="Helical" evidence="15">
    <location>
        <begin position="253"/>
        <end position="274"/>
    </location>
</feature>
<feature type="transmembrane region" description="Helical" evidence="15">
    <location>
        <begin position="751"/>
        <end position="769"/>
    </location>
</feature>
<dbReference type="GO" id="GO:0004169">
    <property type="term" value="F:dolichyl-phosphate-mannose-protein mannosyltransferase activity"/>
    <property type="evidence" value="ECO:0007669"/>
    <property type="project" value="UniProtKB-UniRule"/>
</dbReference>
<feature type="transmembrane region" description="Helical" evidence="15">
    <location>
        <begin position="44"/>
        <end position="68"/>
    </location>
</feature>
<reference evidence="18 19" key="1">
    <citation type="submission" date="2016-10" db="EMBL/GenBank/DDBJ databases">
        <title>The genome of Paramicrosporidium saccamoebae is the missing link in understanding Cryptomycota and Microsporidia evolution.</title>
        <authorList>
            <person name="Quandt C.A."/>
            <person name="Beaudet D."/>
            <person name="Corsaro D."/>
            <person name="Michel R."/>
            <person name="Corradi N."/>
            <person name="James T."/>
        </authorList>
    </citation>
    <scope>NUCLEOTIDE SEQUENCE [LARGE SCALE GENOMIC DNA]</scope>
    <source>
        <strain evidence="18 19">KSL3</strain>
    </source>
</reference>
<name>A0A2H9TNA6_9FUNG</name>
<dbReference type="InterPro" id="IPR016093">
    <property type="entry name" value="MIR_motif"/>
</dbReference>
<dbReference type="STRING" id="1246581.A0A2H9TNA6"/>
<keyword evidence="9 15" id="KW-0256">Endoplasmic reticulum</keyword>
<organism evidence="18 19">
    <name type="scientific">Paramicrosporidium saccamoebae</name>
    <dbReference type="NCBI Taxonomy" id="1246581"/>
    <lineage>
        <taxon>Eukaryota</taxon>
        <taxon>Fungi</taxon>
        <taxon>Fungi incertae sedis</taxon>
        <taxon>Cryptomycota</taxon>
        <taxon>Cryptomycota incertae sedis</taxon>
        <taxon>Paramicrosporidium</taxon>
    </lineage>
</organism>
<evidence type="ECO:0000256" key="6">
    <source>
        <dbReference type="ARBA" id="ARBA00022679"/>
    </source>
</evidence>
<evidence type="ECO:0000256" key="13">
    <source>
        <dbReference type="ARBA" id="ARBA00045085"/>
    </source>
</evidence>
<evidence type="ECO:0000256" key="7">
    <source>
        <dbReference type="ARBA" id="ARBA00022692"/>
    </source>
</evidence>
<feature type="domain" description="MIR" evidence="17">
    <location>
        <begin position="374"/>
        <end position="434"/>
    </location>
</feature>
<evidence type="ECO:0000256" key="3">
    <source>
        <dbReference type="ARBA" id="ARBA00007222"/>
    </source>
</evidence>
<keyword evidence="7 15" id="KW-0812">Transmembrane</keyword>
<evidence type="ECO:0000256" key="15">
    <source>
        <dbReference type="RuleBase" id="RU367007"/>
    </source>
</evidence>
<comment type="function">
    <text evidence="15">Transfers mannose from Dol-P-mannose to Ser or Thr residues on proteins.</text>
</comment>
<evidence type="ECO:0000256" key="11">
    <source>
        <dbReference type="ARBA" id="ARBA00023136"/>
    </source>
</evidence>
<keyword evidence="19" id="KW-1185">Reference proteome</keyword>
<evidence type="ECO:0000313" key="19">
    <source>
        <dbReference type="Proteomes" id="UP000240830"/>
    </source>
</evidence>
<keyword evidence="6 15" id="KW-0808">Transferase</keyword>
<feature type="region of interest" description="Disordered" evidence="16">
    <location>
        <begin position="580"/>
        <end position="615"/>
    </location>
</feature>
<feature type="transmembrane region" description="Helical" evidence="15">
    <location>
        <begin position="205"/>
        <end position="232"/>
    </location>
</feature>
<dbReference type="OrthoDB" id="292747at2759"/>
<dbReference type="Pfam" id="PF02366">
    <property type="entry name" value="PMT"/>
    <property type="match status" value="1"/>
</dbReference>
<evidence type="ECO:0000256" key="8">
    <source>
        <dbReference type="ARBA" id="ARBA00022737"/>
    </source>
</evidence>
<feature type="transmembrane region" description="Helical" evidence="15">
    <location>
        <begin position="639"/>
        <end position="658"/>
    </location>
</feature>
<dbReference type="InterPro" id="IPR003342">
    <property type="entry name" value="ArnT-like_N"/>
</dbReference>
<evidence type="ECO:0000256" key="9">
    <source>
        <dbReference type="ARBA" id="ARBA00022824"/>
    </source>
</evidence>
<protein>
    <recommendedName>
        <fullName evidence="4 15">Dolichyl-phosphate-mannose--protein mannosyltransferase</fullName>
        <ecNumber evidence="4 15">2.4.1.109</ecNumber>
    </recommendedName>
</protein>
<dbReference type="PROSITE" id="PS50919">
    <property type="entry name" value="MIR"/>
    <property type="match status" value="3"/>
</dbReference>
<dbReference type="SUPFAM" id="SSF82109">
    <property type="entry name" value="MIR domain"/>
    <property type="match status" value="1"/>
</dbReference>
<comment type="subcellular location">
    <subcellularLocation>
        <location evidence="1 15">Endoplasmic reticulum membrane</location>
        <topology evidence="1 15">Multi-pass membrane protein</topology>
    </subcellularLocation>
</comment>
<dbReference type="Pfam" id="PF16192">
    <property type="entry name" value="PMT_4TMC"/>
    <property type="match status" value="1"/>
</dbReference>
<evidence type="ECO:0000256" key="10">
    <source>
        <dbReference type="ARBA" id="ARBA00022989"/>
    </source>
</evidence>
<keyword evidence="8" id="KW-0677">Repeat</keyword>
<proteinExistence type="inferred from homology"/>
<dbReference type="Proteomes" id="UP000240830">
    <property type="component" value="Unassembled WGS sequence"/>
</dbReference>
<feature type="domain" description="MIR" evidence="17">
    <location>
        <begin position="302"/>
        <end position="356"/>
    </location>
</feature>
<evidence type="ECO:0000256" key="5">
    <source>
        <dbReference type="ARBA" id="ARBA00022676"/>
    </source>
</evidence>
<evidence type="ECO:0000259" key="17">
    <source>
        <dbReference type="PROSITE" id="PS50919"/>
    </source>
</evidence>
<evidence type="ECO:0000313" key="18">
    <source>
        <dbReference type="EMBL" id="PJF19227.1"/>
    </source>
</evidence>
<dbReference type="SMART" id="SM00472">
    <property type="entry name" value="MIR"/>
    <property type="match status" value="3"/>
</dbReference>
<dbReference type="InterPro" id="IPR036300">
    <property type="entry name" value="MIR_dom_sf"/>
</dbReference>
<feature type="transmembrane region" description="Helical" evidence="15">
    <location>
        <begin position="179"/>
        <end position="199"/>
    </location>
</feature>
<evidence type="ECO:0000256" key="4">
    <source>
        <dbReference type="ARBA" id="ARBA00012839"/>
    </source>
</evidence>
<feature type="domain" description="MIR" evidence="17">
    <location>
        <begin position="460"/>
        <end position="515"/>
    </location>
</feature>
<comment type="similarity">
    <text evidence="3 15">Belongs to the glycosyltransferase 39 family.</text>
</comment>
<keyword evidence="5 15" id="KW-0328">Glycosyltransferase</keyword>
<feature type="compositionally biased region" description="Basic and acidic residues" evidence="16">
    <location>
        <begin position="582"/>
        <end position="594"/>
    </location>
</feature>
<accession>A0A2H9TNA6</accession>
<keyword evidence="11 15" id="KW-0472">Membrane</keyword>
<comment type="catalytic activity">
    <reaction evidence="13 15">
        <text>a di-trans,poly-cis-dolichyl beta-D-mannosyl phosphate + L-threonyl-[protein] = 3-O-(alpha-D-mannosyl)-L-threonyl-[protein] + a di-trans,poly-cis-dolichyl phosphate + H(+)</text>
        <dbReference type="Rhea" id="RHEA:53396"/>
        <dbReference type="Rhea" id="RHEA-COMP:11060"/>
        <dbReference type="Rhea" id="RHEA-COMP:13547"/>
        <dbReference type="Rhea" id="RHEA-COMP:19498"/>
        <dbReference type="Rhea" id="RHEA-COMP:19501"/>
        <dbReference type="ChEBI" id="CHEBI:15378"/>
        <dbReference type="ChEBI" id="CHEBI:30013"/>
        <dbReference type="ChEBI" id="CHEBI:57683"/>
        <dbReference type="ChEBI" id="CHEBI:58211"/>
        <dbReference type="ChEBI" id="CHEBI:137323"/>
        <dbReference type="EC" id="2.4.1.109"/>
    </reaction>
</comment>
<feature type="transmembrane region" description="Helical" evidence="15">
    <location>
        <begin position="716"/>
        <end position="739"/>
    </location>
</feature>
<comment type="pathway">
    <text evidence="2 15">Protein modification; protein glycosylation.</text>
</comment>
<sequence length="811" mass="92396">MSNAPSLSKLNDDADYGFDKKDVKLEQGKQRGLFSFLTEGDKQWLVYVTVISFIVRLAFLSHPSVVIFDEVHFGGFAQKYLKREFFQDLHPPLARLLVTLSAWVGRFDANFSFYNIGADYIKAGVPYVTMRAFTAVSGAVVPSIAFVTTRAMNLSFFTSLAIATMLIFDNGFATQSRLILLDSYLVLFTTLVAFFWVLFQRQRESIALAASCKWVGLFTVVAIGIYTIVDLWNILGDVNNSMKTVGRHFMSRALSLIVVPLTIYAATFWVHFALLRDFSPAASSLSIEFQQTLRGGELSPTMANVYFGSQIRIRQYRSEGAFLHSHASVYPAGSKQQQVTGYHHRDQNNLWIVRRAFDVNRTYVEEETDEREELVQLRHLDELRLEHVPTGRFLHSHVVDPPISNKEKQKEVSCYGHNPSKFSDYNDNWRIEIVDSVGNSITEEDEDADMNDGKEKKRKPFVFAIGTKFRLAHRMIGCKLHSRNKALPEWGFKQSEVTCGYETLRSNQIWIVESNEHPLADPNTSLKSSFPKKSFLGKFIELNKKMWDTNAGLSAHHPFGSRPDAWPLLARGIGFWNGNHVPKTEKQHKEEKNKKAGKKNASGEEQPEEDPEDKLEQAQLAQEYVKFKGQQMYLLGNPVVWWSSAAAIGIYVLTLLTFRICKRRNFSIAAKIERSSFGSQLHFFSLSGFMFIQWLWHYIPFFGMRRQLFLHHYLPALYFAVLLFAILLEAVLAGVSSAVKLNDQNSRRLKIAVLSLYVAATIVVFWKLAPLGYGLRMSKTQCESLKWLKRWDFDCSSLVDPVSNAIVTSAN</sequence>
<dbReference type="PANTHER" id="PTHR10050:SF50">
    <property type="entry name" value="DOLICHYL-PHOSPHATE-MANNOSE--PROTEIN MANNOSYLTRANSFERASE 1-RELATED"/>
    <property type="match status" value="1"/>
</dbReference>
<gene>
    <name evidence="18" type="ORF">PSACC_00965</name>
</gene>
<dbReference type="InterPro" id="IPR032421">
    <property type="entry name" value="PMT_4TMC"/>
</dbReference>
<dbReference type="Pfam" id="PF02815">
    <property type="entry name" value="MIR"/>
    <property type="match status" value="1"/>
</dbReference>
<keyword evidence="10 15" id="KW-1133">Transmembrane helix</keyword>
<dbReference type="GO" id="GO:0005789">
    <property type="term" value="C:endoplasmic reticulum membrane"/>
    <property type="evidence" value="ECO:0007669"/>
    <property type="project" value="UniProtKB-SubCell"/>
</dbReference>
<dbReference type="Gene3D" id="2.80.10.50">
    <property type="match status" value="1"/>
</dbReference>
<dbReference type="PANTHER" id="PTHR10050">
    <property type="entry name" value="DOLICHYL-PHOSPHATE-MANNOSE--PROTEIN MANNOSYLTRANSFERASE"/>
    <property type="match status" value="1"/>
</dbReference>
<comment type="caution">
    <text evidence="18">The sequence shown here is derived from an EMBL/GenBank/DDBJ whole genome shotgun (WGS) entry which is preliminary data.</text>
</comment>
<keyword evidence="12" id="KW-0325">Glycoprotein</keyword>
<dbReference type="EC" id="2.4.1.109" evidence="4 15"/>
<evidence type="ECO:0000256" key="2">
    <source>
        <dbReference type="ARBA" id="ARBA00004922"/>
    </source>
</evidence>
<evidence type="ECO:0000256" key="16">
    <source>
        <dbReference type="SAM" id="MobiDB-lite"/>
    </source>
</evidence>
<feature type="transmembrane region" description="Helical" evidence="15">
    <location>
        <begin position="154"/>
        <end position="172"/>
    </location>
</feature>
<evidence type="ECO:0000256" key="14">
    <source>
        <dbReference type="ARBA" id="ARBA00045102"/>
    </source>
</evidence>
<feature type="transmembrane region" description="Helical" evidence="15">
    <location>
        <begin position="679"/>
        <end position="696"/>
    </location>
</feature>